<feature type="transmembrane region" description="Helical" evidence="1">
    <location>
        <begin position="20"/>
        <end position="38"/>
    </location>
</feature>
<dbReference type="EMBL" id="MFKF01000154">
    <property type="protein sequence ID" value="OGG52163.1"/>
    <property type="molecule type" value="Genomic_DNA"/>
</dbReference>
<evidence type="ECO:0000256" key="1">
    <source>
        <dbReference type="SAM" id="Phobius"/>
    </source>
</evidence>
<feature type="transmembrane region" description="Helical" evidence="1">
    <location>
        <begin position="59"/>
        <end position="77"/>
    </location>
</feature>
<comment type="caution">
    <text evidence="2">The sequence shown here is derived from an EMBL/GenBank/DDBJ whole genome shotgun (WGS) entry which is preliminary data.</text>
</comment>
<organism evidence="2 3">
    <name type="scientific">Handelsmanbacteria sp. (strain RIFCSPLOWO2_12_FULL_64_10)</name>
    <dbReference type="NCBI Taxonomy" id="1817868"/>
    <lineage>
        <taxon>Bacteria</taxon>
        <taxon>Candidatus Handelsmaniibacteriota</taxon>
    </lineage>
</organism>
<sequence length="83" mass="9381">MLGHIIRKEILTNLSSPTFLGTFVFCFILILLSLYTGLRSYSDQREPLSDTLGRLTVDLVLMGLLTVVFFAGAYVSFLKYDVR</sequence>
<keyword evidence="1" id="KW-0472">Membrane</keyword>
<dbReference type="AlphaFoldDB" id="A0A1F6CSN6"/>
<evidence type="ECO:0000313" key="2">
    <source>
        <dbReference type="EMBL" id="OGG52163.1"/>
    </source>
</evidence>
<reference evidence="2 3" key="1">
    <citation type="journal article" date="2016" name="Nat. Commun.">
        <title>Thousands of microbial genomes shed light on interconnected biogeochemical processes in an aquifer system.</title>
        <authorList>
            <person name="Anantharaman K."/>
            <person name="Brown C.T."/>
            <person name="Hug L.A."/>
            <person name="Sharon I."/>
            <person name="Castelle C.J."/>
            <person name="Probst A.J."/>
            <person name="Thomas B.C."/>
            <person name="Singh A."/>
            <person name="Wilkins M.J."/>
            <person name="Karaoz U."/>
            <person name="Brodie E.L."/>
            <person name="Williams K.H."/>
            <person name="Hubbard S.S."/>
            <person name="Banfield J.F."/>
        </authorList>
    </citation>
    <scope>NUCLEOTIDE SEQUENCE [LARGE SCALE GENOMIC DNA]</scope>
    <source>
        <strain evidence="3">RIFCSPLOWO2_12_FULL_64_10</strain>
    </source>
</reference>
<name>A0A1F6CSN6_HANXR</name>
<keyword evidence="1" id="KW-0812">Transmembrane</keyword>
<dbReference type="Proteomes" id="UP000178606">
    <property type="component" value="Unassembled WGS sequence"/>
</dbReference>
<protein>
    <submittedName>
        <fullName evidence="2">Uncharacterized protein</fullName>
    </submittedName>
</protein>
<gene>
    <name evidence="2" type="ORF">A3F84_19345</name>
</gene>
<keyword evidence="1" id="KW-1133">Transmembrane helix</keyword>
<evidence type="ECO:0000313" key="3">
    <source>
        <dbReference type="Proteomes" id="UP000178606"/>
    </source>
</evidence>
<proteinExistence type="predicted"/>
<accession>A0A1F6CSN6</accession>